<comment type="similarity">
    <text evidence="7">Belongs to the dihydrofolate reductase family.</text>
</comment>
<evidence type="ECO:0000259" key="8">
    <source>
        <dbReference type="PROSITE" id="PS51330"/>
    </source>
</evidence>
<dbReference type="InterPro" id="IPR001796">
    <property type="entry name" value="DHFR_dom"/>
</dbReference>
<dbReference type="EMBL" id="BRPK01000003">
    <property type="protein sequence ID" value="GLB36130.1"/>
    <property type="molecule type" value="Genomic_DNA"/>
</dbReference>
<feature type="domain" description="DHFR" evidence="8">
    <location>
        <begin position="3"/>
        <end position="207"/>
    </location>
</feature>
<evidence type="ECO:0000256" key="7">
    <source>
        <dbReference type="RuleBase" id="RU004474"/>
    </source>
</evidence>
<dbReference type="SUPFAM" id="SSF53597">
    <property type="entry name" value="Dihydrofolate reductase-like"/>
    <property type="match status" value="1"/>
</dbReference>
<dbReference type="PRINTS" id="PR00070">
    <property type="entry name" value="DHFR"/>
</dbReference>
<comment type="pathway">
    <text evidence="1">Cofactor biosynthesis; tetrahydrofolate biosynthesis; 5,6,7,8-tetrahydrofolate from 7,8-dihydrofolate: step 1/1.</text>
</comment>
<organism evidence="9 10">
    <name type="scientific">Lyophyllum shimeji</name>
    <name type="common">Hon-shimeji</name>
    <name type="synonym">Tricholoma shimeji</name>
    <dbReference type="NCBI Taxonomy" id="47721"/>
    <lineage>
        <taxon>Eukaryota</taxon>
        <taxon>Fungi</taxon>
        <taxon>Dikarya</taxon>
        <taxon>Basidiomycota</taxon>
        <taxon>Agaricomycotina</taxon>
        <taxon>Agaricomycetes</taxon>
        <taxon>Agaricomycetidae</taxon>
        <taxon>Agaricales</taxon>
        <taxon>Tricholomatineae</taxon>
        <taxon>Lyophyllaceae</taxon>
        <taxon>Lyophyllum</taxon>
    </lineage>
</organism>
<gene>
    <name evidence="9" type="ORF">LshimejAT787_0304180</name>
</gene>
<evidence type="ECO:0000256" key="4">
    <source>
        <dbReference type="ARBA" id="ARBA00022563"/>
    </source>
</evidence>
<dbReference type="GO" id="GO:0005739">
    <property type="term" value="C:mitochondrion"/>
    <property type="evidence" value="ECO:0007669"/>
    <property type="project" value="TreeGrafter"/>
</dbReference>
<dbReference type="GO" id="GO:0004146">
    <property type="term" value="F:dihydrofolate reductase activity"/>
    <property type="evidence" value="ECO:0007669"/>
    <property type="project" value="UniProtKB-EC"/>
</dbReference>
<accession>A0A9P3ULY1</accession>
<proteinExistence type="inferred from homology"/>
<dbReference type="InterPro" id="IPR024072">
    <property type="entry name" value="DHFR-like_dom_sf"/>
</dbReference>
<dbReference type="PROSITE" id="PS00075">
    <property type="entry name" value="DHFR_1"/>
    <property type="match status" value="1"/>
</dbReference>
<keyword evidence="10" id="KW-1185">Reference proteome</keyword>
<dbReference type="CDD" id="cd00209">
    <property type="entry name" value="DHFR"/>
    <property type="match status" value="1"/>
</dbReference>
<dbReference type="GO" id="GO:0046655">
    <property type="term" value="P:folic acid metabolic process"/>
    <property type="evidence" value="ECO:0007669"/>
    <property type="project" value="TreeGrafter"/>
</dbReference>
<dbReference type="InterPro" id="IPR017925">
    <property type="entry name" value="DHFR_CS"/>
</dbReference>
<evidence type="ECO:0000256" key="6">
    <source>
        <dbReference type="ARBA" id="ARBA00023002"/>
    </source>
</evidence>
<sequence length="209" mass="23505">MLRLTIIVAATKSNGIGRNSGLPWRLSREMKYFAQVTTTAPAGQTNAVMMGRNTWESIPKKYRPLRGRVNIVTSRNENYELESSTDTPSYLDASLASALERLSSSNVYGKPLHRTFVIGGASLYSETLALSPASSAFVDRVLLTRIISPDFEDCDVYMPDFLEEGARDGRKWDRASHDALEKWVGFKVPEGVQEENGVQYEFQMWTRQP</sequence>
<keyword evidence="5" id="KW-0521">NADP</keyword>
<dbReference type="PANTHER" id="PTHR48069:SF3">
    <property type="entry name" value="DIHYDROFOLATE REDUCTASE"/>
    <property type="match status" value="1"/>
</dbReference>
<dbReference type="AlphaFoldDB" id="A0A9P3ULY1"/>
<dbReference type="PROSITE" id="PS51330">
    <property type="entry name" value="DHFR_2"/>
    <property type="match status" value="1"/>
</dbReference>
<dbReference type="Pfam" id="PF00186">
    <property type="entry name" value="DHFR_1"/>
    <property type="match status" value="1"/>
</dbReference>
<evidence type="ECO:0000256" key="5">
    <source>
        <dbReference type="ARBA" id="ARBA00022857"/>
    </source>
</evidence>
<dbReference type="Proteomes" id="UP001063166">
    <property type="component" value="Unassembled WGS sequence"/>
</dbReference>
<evidence type="ECO:0000256" key="3">
    <source>
        <dbReference type="ARBA" id="ARBA00018886"/>
    </source>
</evidence>
<keyword evidence="6" id="KW-0560">Oxidoreductase</keyword>
<dbReference type="GO" id="GO:0046654">
    <property type="term" value="P:tetrahydrofolate biosynthetic process"/>
    <property type="evidence" value="ECO:0007669"/>
    <property type="project" value="InterPro"/>
</dbReference>
<dbReference type="GO" id="GO:0006730">
    <property type="term" value="P:one-carbon metabolic process"/>
    <property type="evidence" value="ECO:0007669"/>
    <property type="project" value="UniProtKB-KW"/>
</dbReference>
<dbReference type="GO" id="GO:0050661">
    <property type="term" value="F:NADP binding"/>
    <property type="evidence" value="ECO:0007669"/>
    <property type="project" value="InterPro"/>
</dbReference>
<name>A0A9P3ULY1_LYOSH</name>
<dbReference type="Gene3D" id="3.40.430.10">
    <property type="entry name" value="Dihydrofolate Reductase, subunit A"/>
    <property type="match status" value="1"/>
</dbReference>
<evidence type="ECO:0000256" key="1">
    <source>
        <dbReference type="ARBA" id="ARBA00004903"/>
    </source>
</evidence>
<reference evidence="9" key="1">
    <citation type="submission" date="2022-07" db="EMBL/GenBank/DDBJ databases">
        <title>The genome of Lyophyllum shimeji provides insight into the initial evolution of ectomycorrhizal fungal genome.</title>
        <authorList>
            <person name="Kobayashi Y."/>
            <person name="Shibata T."/>
            <person name="Hirakawa H."/>
            <person name="Shigenobu S."/>
            <person name="Nishiyama T."/>
            <person name="Yamada A."/>
            <person name="Hasebe M."/>
            <person name="Kawaguchi M."/>
        </authorList>
    </citation>
    <scope>NUCLEOTIDE SEQUENCE</scope>
    <source>
        <strain evidence="9">AT787</strain>
    </source>
</reference>
<comment type="caution">
    <text evidence="9">The sequence shown here is derived from an EMBL/GenBank/DDBJ whole genome shotgun (WGS) entry which is preliminary data.</text>
</comment>
<dbReference type="GO" id="GO:0046452">
    <property type="term" value="P:dihydrofolate metabolic process"/>
    <property type="evidence" value="ECO:0007669"/>
    <property type="project" value="TreeGrafter"/>
</dbReference>
<keyword evidence="4" id="KW-0554">One-carbon metabolism</keyword>
<evidence type="ECO:0000256" key="2">
    <source>
        <dbReference type="ARBA" id="ARBA00012856"/>
    </source>
</evidence>
<dbReference type="PANTHER" id="PTHR48069">
    <property type="entry name" value="DIHYDROFOLATE REDUCTASE"/>
    <property type="match status" value="1"/>
</dbReference>
<dbReference type="EC" id="1.5.1.3" evidence="2"/>
<evidence type="ECO:0000313" key="9">
    <source>
        <dbReference type="EMBL" id="GLB36130.1"/>
    </source>
</evidence>
<dbReference type="InterPro" id="IPR012259">
    <property type="entry name" value="DHFR"/>
</dbReference>
<protein>
    <recommendedName>
        <fullName evidence="3">Dihydrofolate reductase</fullName>
        <ecNumber evidence="2">1.5.1.3</ecNumber>
    </recommendedName>
</protein>
<evidence type="ECO:0000313" key="10">
    <source>
        <dbReference type="Proteomes" id="UP001063166"/>
    </source>
</evidence>
<dbReference type="OrthoDB" id="414698at2759"/>